<dbReference type="GO" id="GO:0004420">
    <property type="term" value="F:hydroxymethylglutaryl-CoA reductase (NADPH) activity"/>
    <property type="evidence" value="ECO:0007669"/>
    <property type="project" value="InterPro"/>
</dbReference>
<comment type="similarity">
    <text evidence="1">Belongs to the HMG-CoA reductase family.</text>
</comment>
<dbReference type="SUPFAM" id="SSF55035">
    <property type="entry name" value="NAD-binding domain of HMG-CoA reductase"/>
    <property type="match status" value="1"/>
</dbReference>
<dbReference type="Proteomes" id="UP001288320">
    <property type="component" value="Unassembled WGS sequence"/>
</dbReference>
<keyword evidence="2" id="KW-0560">Oxidoreductase</keyword>
<dbReference type="InterPro" id="IPR009023">
    <property type="entry name" value="HMG_CoA_Rdtase_NAD(P)-bd_sf"/>
</dbReference>
<dbReference type="SUPFAM" id="SSF56542">
    <property type="entry name" value="Substrate-binding domain of HMG-CoA reductase"/>
    <property type="match status" value="1"/>
</dbReference>
<evidence type="ECO:0000256" key="3">
    <source>
        <dbReference type="SAM" id="MobiDB-lite"/>
    </source>
</evidence>
<accession>A0AAW9HDJ6</accession>
<feature type="region of interest" description="Disordered" evidence="3">
    <location>
        <begin position="349"/>
        <end position="388"/>
    </location>
</feature>
<evidence type="ECO:0000313" key="5">
    <source>
        <dbReference type="Proteomes" id="UP001288320"/>
    </source>
</evidence>
<evidence type="ECO:0000256" key="2">
    <source>
        <dbReference type="ARBA" id="ARBA00023002"/>
    </source>
</evidence>
<evidence type="ECO:0000256" key="1">
    <source>
        <dbReference type="ARBA" id="ARBA00007661"/>
    </source>
</evidence>
<dbReference type="AlphaFoldDB" id="A0AAW9HDJ6"/>
<dbReference type="InterPro" id="IPR009029">
    <property type="entry name" value="HMG_CoA_Rdtase_sub-bd_dom_sf"/>
</dbReference>
<proteinExistence type="inferred from homology"/>
<dbReference type="GO" id="GO:0015936">
    <property type="term" value="P:coenzyme A metabolic process"/>
    <property type="evidence" value="ECO:0007669"/>
    <property type="project" value="InterPro"/>
</dbReference>
<dbReference type="Pfam" id="PF00368">
    <property type="entry name" value="HMG-CoA_red"/>
    <property type="match status" value="1"/>
</dbReference>
<dbReference type="RefSeq" id="WP_236624524.1">
    <property type="nucleotide sequence ID" value="NZ_JASOHK010000002.1"/>
</dbReference>
<dbReference type="PANTHER" id="PTHR10572">
    <property type="entry name" value="3-HYDROXY-3-METHYLGLUTARYL-COENZYME A REDUCTASE"/>
    <property type="match status" value="1"/>
</dbReference>
<organism evidence="4 5">
    <name type="scientific">Actinotignum timonense</name>
    <dbReference type="NCBI Taxonomy" id="1870995"/>
    <lineage>
        <taxon>Bacteria</taxon>
        <taxon>Bacillati</taxon>
        <taxon>Actinomycetota</taxon>
        <taxon>Actinomycetes</taxon>
        <taxon>Actinomycetales</taxon>
        <taxon>Actinomycetaceae</taxon>
        <taxon>Actinotignum</taxon>
    </lineage>
</organism>
<dbReference type="InterPro" id="IPR002202">
    <property type="entry name" value="HMG_CoA_Rdtase"/>
</dbReference>
<reference evidence="4" key="1">
    <citation type="submission" date="2023-10" db="EMBL/GenBank/DDBJ databases">
        <title>Whole Genome based description of the genera Actinobaculum and Actinotignum reveals a complex phylogenetic relationship within the species included in the genus Actinotignum.</title>
        <authorList>
            <person name="Jensen C.S."/>
            <person name="Dargis R."/>
            <person name="Kemp M."/>
            <person name="Christensen J.J."/>
        </authorList>
    </citation>
    <scope>NUCLEOTIDE SEQUENCE</scope>
    <source>
        <strain evidence="4">SLA_B245</strain>
    </source>
</reference>
<gene>
    <name evidence="4" type="ORF">R6G74_05450</name>
</gene>
<dbReference type="InterPro" id="IPR023074">
    <property type="entry name" value="HMG_CoA_Rdtase_cat_sf"/>
</dbReference>
<comment type="caution">
    <text evidence="4">The sequence shown here is derived from an EMBL/GenBank/DDBJ whole genome shotgun (WGS) entry which is preliminary data.</text>
</comment>
<feature type="compositionally biased region" description="Low complexity" evidence="3">
    <location>
        <begin position="350"/>
        <end position="372"/>
    </location>
</feature>
<evidence type="ECO:0000313" key="4">
    <source>
        <dbReference type="EMBL" id="MDY5140758.1"/>
    </source>
</evidence>
<dbReference type="PROSITE" id="PS50065">
    <property type="entry name" value="HMG_COA_REDUCTASE_4"/>
    <property type="match status" value="1"/>
</dbReference>
<dbReference type="EMBL" id="JAWNFV010000010">
    <property type="protein sequence ID" value="MDY5140758.1"/>
    <property type="molecule type" value="Genomic_DNA"/>
</dbReference>
<name>A0AAW9HDJ6_9ACTO</name>
<dbReference type="Gene3D" id="3.30.70.420">
    <property type="entry name" value="Hydroxymethylglutaryl-CoA reductase, class I/II, NAD/NADP-binding domain"/>
    <property type="match status" value="1"/>
</dbReference>
<dbReference type="PANTHER" id="PTHR10572:SF24">
    <property type="entry name" value="3-HYDROXY-3-METHYLGLUTARYL-COENZYME A REDUCTASE"/>
    <property type="match status" value="1"/>
</dbReference>
<sequence>MTDSRITPDSHTPIPTKWVGPIHISGPVLSGAVEVPLATYETPLWPSCNRGADVSRMVEGGIRVCVADERMSRSVLFIADDAAAALRAVTEIAARRSEWERVVAGQSRFARLLDIHPEVVGNLLFVRFEFSTGDASGHNMATQAAEALMGAILAVCPELDYGSISGNYCIDKKPSAVNGILGRGRRTIADIFIPDDVIARRLRSDAHRIAELNYRKNWVGSTLAGAVRSANAHYANMLLAVYLATGQDAANIVEGSQGFTHVEEREGGLYVSCTLPHLIVGTVGNGKDLPGIEAVMERMDLADRSRPAGENSRRLAAMIAATVLCGELSLLAAQTNPGELMHAHRKFERGGAPAPANSASVNSVSVNGVPAGQLGGSAGEQHSRGEED</sequence>
<dbReference type="Gene3D" id="3.90.770.10">
    <property type="entry name" value="3-hydroxy-3-methylglutaryl-coenzyme A Reductase, Chain A, domain 2"/>
    <property type="match status" value="1"/>
</dbReference>
<dbReference type="GeneID" id="81700924"/>
<protein>
    <submittedName>
        <fullName evidence="4">Hydroxymethylglutaryl-CoA reductase</fullName>
    </submittedName>
</protein>
<dbReference type="PRINTS" id="PR00071">
    <property type="entry name" value="HMGCOARDTASE"/>
</dbReference>